<evidence type="ECO:0000256" key="5">
    <source>
        <dbReference type="ARBA" id="ARBA00022832"/>
    </source>
</evidence>
<feature type="transmembrane region" description="Helical" evidence="10">
    <location>
        <begin position="90"/>
        <end position="117"/>
    </location>
</feature>
<name>K8ENE0_9CHLO</name>
<dbReference type="KEGG" id="bpg:Bathy14g02650"/>
<dbReference type="GeneID" id="19011887"/>
<keyword evidence="2" id="KW-0444">Lipid biosynthesis</keyword>
<dbReference type="GO" id="GO:0030148">
    <property type="term" value="P:sphingolipid biosynthetic process"/>
    <property type="evidence" value="ECO:0007669"/>
    <property type="project" value="TreeGrafter"/>
</dbReference>
<dbReference type="STRING" id="41875.K8ENE0"/>
<dbReference type="PANTHER" id="PTHR11157:SF126">
    <property type="entry name" value="ELONGATION OF VERY LONG CHAIN FATTY ACIDS PROTEIN"/>
    <property type="match status" value="1"/>
</dbReference>
<feature type="transmembrane region" description="Helical" evidence="10">
    <location>
        <begin position="262"/>
        <end position="282"/>
    </location>
</feature>
<dbReference type="EMBL" id="FO082265">
    <property type="protein sequence ID" value="CCO19479.1"/>
    <property type="molecule type" value="Genomic_DNA"/>
</dbReference>
<evidence type="ECO:0000313" key="11">
    <source>
        <dbReference type="EMBL" id="CCO19479.1"/>
    </source>
</evidence>
<dbReference type="GO" id="GO:0019367">
    <property type="term" value="P:fatty acid elongation, saturated fatty acid"/>
    <property type="evidence" value="ECO:0007669"/>
    <property type="project" value="TreeGrafter"/>
</dbReference>
<evidence type="ECO:0000256" key="2">
    <source>
        <dbReference type="ARBA" id="ARBA00022516"/>
    </source>
</evidence>
<dbReference type="Pfam" id="PF01151">
    <property type="entry name" value="ELO"/>
    <property type="match status" value="1"/>
</dbReference>
<proteinExistence type="predicted"/>
<organism evidence="11 12">
    <name type="scientific">Bathycoccus prasinos</name>
    <dbReference type="NCBI Taxonomy" id="41875"/>
    <lineage>
        <taxon>Eukaryota</taxon>
        <taxon>Viridiplantae</taxon>
        <taxon>Chlorophyta</taxon>
        <taxon>Mamiellophyceae</taxon>
        <taxon>Mamiellales</taxon>
        <taxon>Bathycoccaceae</taxon>
        <taxon>Bathycoccus</taxon>
    </lineage>
</organism>
<evidence type="ECO:0000256" key="3">
    <source>
        <dbReference type="ARBA" id="ARBA00022679"/>
    </source>
</evidence>
<evidence type="ECO:0000256" key="1">
    <source>
        <dbReference type="ARBA" id="ARBA00004141"/>
    </source>
</evidence>
<evidence type="ECO:0000256" key="7">
    <source>
        <dbReference type="ARBA" id="ARBA00023098"/>
    </source>
</evidence>
<dbReference type="GO" id="GO:0034626">
    <property type="term" value="P:fatty acid elongation, polyunsaturated fatty acid"/>
    <property type="evidence" value="ECO:0007669"/>
    <property type="project" value="TreeGrafter"/>
</dbReference>
<dbReference type="eggNOG" id="KOG3071">
    <property type="taxonomic scope" value="Eukaryota"/>
</dbReference>
<evidence type="ECO:0000256" key="8">
    <source>
        <dbReference type="ARBA" id="ARBA00023136"/>
    </source>
</evidence>
<dbReference type="InterPro" id="IPR030457">
    <property type="entry name" value="ELO_CS"/>
</dbReference>
<feature type="transmembrane region" description="Helical" evidence="10">
    <location>
        <begin position="47"/>
        <end position="69"/>
    </location>
</feature>
<keyword evidence="8 10" id="KW-0472">Membrane</keyword>
<comment type="subcellular location">
    <subcellularLocation>
        <location evidence="1">Membrane</location>
        <topology evidence="1">Multi-pass membrane protein</topology>
    </subcellularLocation>
</comment>
<keyword evidence="9" id="KW-0275">Fatty acid biosynthesis</keyword>
<dbReference type="GO" id="GO:0005789">
    <property type="term" value="C:endoplasmic reticulum membrane"/>
    <property type="evidence" value="ECO:0007669"/>
    <property type="project" value="TreeGrafter"/>
</dbReference>
<feature type="transmembrane region" description="Helical" evidence="10">
    <location>
        <begin position="137"/>
        <end position="159"/>
    </location>
</feature>
<dbReference type="PANTHER" id="PTHR11157">
    <property type="entry name" value="FATTY ACID ACYL TRANSFERASE-RELATED"/>
    <property type="match status" value="1"/>
</dbReference>
<evidence type="ECO:0000256" key="10">
    <source>
        <dbReference type="SAM" id="Phobius"/>
    </source>
</evidence>
<evidence type="ECO:0000256" key="4">
    <source>
        <dbReference type="ARBA" id="ARBA00022692"/>
    </source>
</evidence>
<accession>K8ENE0</accession>
<feature type="transmembrane region" description="Helical" evidence="10">
    <location>
        <begin position="196"/>
        <end position="218"/>
    </location>
</feature>
<dbReference type="OrthoDB" id="434092at2759"/>
<dbReference type="PROSITE" id="PS01188">
    <property type="entry name" value="ELO"/>
    <property type="match status" value="1"/>
</dbReference>
<dbReference type="GO" id="GO:0009922">
    <property type="term" value="F:fatty acid elongase activity"/>
    <property type="evidence" value="ECO:0007669"/>
    <property type="project" value="InterPro"/>
</dbReference>
<dbReference type="Proteomes" id="UP000198341">
    <property type="component" value="Chromosome 14"/>
</dbReference>
<keyword evidence="12" id="KW-1185">Reference proteome</keyword>
<evidence type="ECO:0000313" key="12">
    <source>
        <dbReference type="Proteomes" id="UP000198341"/>
    </source>
</evidence>
<evidence type="ECO:0000256" key="6">
    <source>
        <dbReference type="ARBA" id="ARBA00022989"/>
    </source>
</evidence>
<dbReference type="AlphaFoldDB" id="K8ENE0"/>
<dbReference type="InterPro" id="IPR002076">
    <property type="entry name" value="ELO_fam"/>
</dbReference>
<dbReference type="GO" id="GO:0042761">
    <property type="term" value="P:very long-chain fatty acid biosynthetic process"/>
    <property type="evidence" value="ECO:0007669"/>
    <property type="project" value="TreeGrafter"/>
</dbReference>
<keyword evidence="7" id="KW-0443">Lipid metabolism</keyword>
<gene>
    <name evidence="11" type="ordered locus">Bathy14g02650</name>
</gene>
<dbReference type="RefSeq" id="XP_007509022.1">
    <property type="nucleotide sequence ID" value="XM_007508960.1"/>
</dbReference>
<keyword evidence="6 10" id="KW-1133">Transmembrane helix</keyword>
<reference evidence="11 12" key="1">
    <citation type="submission" date="2011-10" db="EMBL/GenBank/DDBJ databases">
        <authorList>
            <person name="Genoscope - CEA"/>
        </authorList>
    </citation>
    <scope>NUCLEOTIDE SEQUENCE [LARGE SCALE GENOMIC DNA]</scope>
    <source>
        <strain evidence="11 12">RCC 1105</strain>
    </source>
</reference>
<feature type="transmembrane region" description="Helical" evidence="10">
    <location>
        <begin position="166"/>
        <end position="184"/>
    </location>
</feature>
<feature type="transmembrane region" description="Helical" evidence="10">
    <location>
        <begin position="239"/>
        <end position="256"/>
    </location>
</feature>
<keyword evidence="3" id="KW-0808">Transferase</keyword>
<dbReference type="GO" id="GO:0034625">
    <property type="term" value="P:fatty acid elongation, monounsaturated fatty acid"/>
    <property type="evidence" value="ECO:0007669"/>
    <property type="project" value="TreeGrafter"/>
</dbReference>
<sequence length="294" mass="34984">MSMLSPIFIRVSEIWRQWDLLVSRNILYTLKSIGWDVDPISPATKDYIAVESPTFLISNLLFYIVIIGFGRARIRRTQRKQDLQNGSPGWVHFFVIIHNIFLILLSLYMCCGCILEARKNKYHLWGNEYKQSEVEMAKYIYIFYISKIYEFVDTFIMLLKGNIKQISFLHVYHHATISFIWWMITRKAPGGDAYFSAALNSWVHVCMYTYYLSAALLGKNKHVRKKYLWWGKYLTQLQILQFVLNLLQAMYCSAYSPYPKWISRLLFVYMLSLLVLFGQFYYTKHIALEKRKLR</sequence>
<keyword evidence="5" id="KW-0276">Fatty acid metabolism</keyword>
<keyword evidence="4 10" id="KW-0812">Transmembrane</keyword>
<evidence type="ECO:0000256" key="9">
    <source>
        <dbReference type="ARBA" id="ARBA00023160"/>
    </source>
</evidence>
<protein>
    <submittedName>
        <fullName evidence="11">Uncharacterized protein</fullName>
    </submittedName>
</protein>